<keyword evidence="1" id="KW-0378">Hydrolase</keyword>
<sequence length="66" mass="8022">TEATCPDHGPWFLRFKLNRRDGLHWNFARCIETVRPESYARYKKLEKSQRERIRMKAERAGKKTQE</sequence>
<reference evidence="1" key="1">
    <citation type="journal article" date="2013" name="Environ. Microbiol.">
        <title>Microbiota from the distal guts of lean and obese adolescents exhibit partial functional redundancy besides clear differences in community structure.</title>
        <authorList>
            <person name="Ferrer M."/>
            <person name="Ruiz A."/>
            <person name="Lanza F."/>
            <person name="Haange S.B."/>
            <person name="Oberbach A."/>
            <person name="Till H."/>
            <person name="Bargiela R."/>
            <person name="Campoy C."/>
            <person name="Segura M.T."/>
            <person name="Richter M."/>
            <person name="von Bergen M."/>
            <person name="Seifert J."/>
            <person name="Suarez A."/>
        </authorList>
    </citation>
    <scope>NUCLEOTIDE SEQUENCE</scope>
</reference>
<name>K1T736_9ZZZZ</name>
<proteinExistence type="predicted"/>
<accession>K1T736</accession>
<gene>
    <name evidence="1" type="ORF">LEA_10338</name>
</gene>
<comment type="caution">
    <text evidence="1">The sequence shown here is derived from an EMBL/GenBank/DDBJ whole genome shotgun (WGS) entry which is preliminary data.</text>
</comment>
<organism evidence="1">
    <name type="scientific">human gut metagenome</name>
    <dbReference type="NCBI Taxonomy" id="408170"/>
    <lineage>
        <taxon>unclassified sequences</taxon>
        <taxon>metagenomes</taxon>
        <taxon>organismal metagenomes</taxon>
    </lineage>
</organism>
<evidence type="ECO:0000313" key="1">
    <source>
        <dbReference type="EMBL" id="EKC65408.1"/>
    </source>
</evidence>
<keyword evidence="1" id="KW-0269">Exonuclease</keyword>
<protein>
    <submittedName>
        <fullName evidence="1">Exonuclease family protein</fullName>
    </submittedName>
</protein>
<dbReference type="AlphaFoldDB" id="K1T736"/>
<dbReference type="EMBL" id="AJWY01006955">
    <property type="protein sequence ID" value="EKC65408.1"/>
    <property type="molecule type" value="Genomic_DNA"/>
</dbReference>
<keyword evidence="1" id="KW-0540">Nuclease</keyword>
<dbReference type="GO" id="GO:0004527">
    <property type="term" value="F:exonuclease activity"/>
    <property type="evidence" value="ECO:0007669"/>
    <property type="project" value="UniProtKB-KW"/>
</dbReference>
<feature type="non-terminal residue" evidence="1">
    <location>
        <position position="1"/>
    </location>
</feature>